<dbReference type="GO" id="GO:0003677">
    <property type="term" value="F:DNA binding"/>
    <property type="evidence" value="ECO:0007669"/>
    <property type="project" value="UniProtKB-KW"/>
</dbReference>
<dbReference type="SMART" id="SM00066">
    <property type="entry name" value="GAL4"/>
    <property type="match status" value="1"/>
</dbReference>
<dbReference type="Proteomes" id="UP000053328">
    <property type="component" value="Unassembled WGS sequence"/>
</dbReference>
<dbReference type="CDD" id="cd00067">
    <property type="entry name" value="GAL4"/>
    <property type="match status" value="1"/>
</dbReference>
<keyword evidence="1" id="KW-0805">Transcription regulation</keyword>
<dbReference type="InterPro" id="IPR053178">
    <property type="entry name" value="Osmoadaptation_assoc"/>
</dbReference>
<gene>
    <name evidence="8" type="ORF">PV08_08932</name>
</gene>
<keyword evidence="6" id="KW-0812">Transmembrane</keyword>
<dbReference type="Gene3D" id="4.10.240.10">
    <property type="entry name" value="Zn(2)-C6 fungal-type DNA-binding domain"/>
    <property type="match status" value="1"/>
</dbReference>
<dbReference type="GO" id="GO:0008270">
    <property type="term" value="F:zinc ion binding"/>
    <property type="evidence" value="ECO:0007669"/>
    <property type="project" value="InterPro"/>
</dbReference>
<dbReference type="Pfam" id="PF00172">
    <property type="entry name" value="Zn_clus"/>
    <property type="match status" value="1"/>
</dbReference>
<dbReference type="SUPFAM" id="SSF57701">
    <property type="entry name" value="Zn2/Cys6 DNA-binding domain"/>
    <property type="match status" value="1"/>
</dbReference>
<feature type="transmembrane region" description="Helical" evidence="6">
    <location>
        <begin position="514"/>
        <end position="535"/>
    </location>
</feature>
<dbReference type="InterPro" id="IPR021858">
    <property type="entry name" value="Fun_TF"/>
</dbReference>
<organism evidence="8 9">
    <name type="scientific">Exophiala spinifera</name>
    <dbReference type="NCBI Taxonomy" id="91928"/>
    <lineage>
        <taxon>Eukaryota</taxon>
        <taxon>Fungi</taxon>
        <taxon>Dikarya</taxon>
        <taxon>Ascomycota</taxon>
        <taxon>Pezizomycotina</taxon>
        <taxon>Eurotiomycetes</taxon>
        <taxon>Chaetothyriomycetidae</taxon>
        <taxon>Chaetothyriales</taxon>
        <taxon>Herpotrichiellaceae</taxon>
        <taxon>Exophiala</taxon>
    </lineage>
</organism>
<dbReference type="AlphaFoldDB" id="A0A0D1YF71"/>
<dbReference type="PANTHER" id="PTHR38111:SF6">
    <property type="entry name" value="FINGER DOMAIN PROTEIN, PUTATIVE (AFU_ORTHOLOGUE AFUA_8G01940)-RELATED"/>
    <property type="match status" value="1"/>
</dbReference>
<dbReference type="InterPro" id="IPR001138">
    <property type="entry name" value="Zn2Cys6_DnaBD"/>
</dbReference>
<feature type="compositionally biased region" description="Low complexity" evidence="5">
    <location>
        <begin position="70"/>
        <end position="88"/>
    </location>
</feature>
<dbReference type="PROSITE" id="PS50048">
    <property type="entry name" value="ZN2_CY6_FUNGAL_2"/>
    <property type="match status" value="1"/>
</dbReference>
<keyword evidence="6" id="KW-1133">Transmembrane helix</keyword>
<dbReference type="PANTHER" id="PTHR38111">
    <property type="entry name" value="ZN(2)-C6 FUNGAL-TYPE DOMAIN-CONTAINING PROTEIN-RELATED"/>
    <property type="match status" value="1"/>
</dbReference>
<dbReference type="RefSeq" id="XP_016233957.1">
    <property type="nucleotide sequence ID" value="XM_016383254.1"/>
</dbReference>
<evidence type="ECO:0000256" key="3">
    <source>
        <dbReference type="ARBA" id="ARBA00023163"/>
    </source>
</evidence>
<dbReference type="EMBL" id="KN847497">
    <property type="protein sequence ID" value="KIW13741.1"/>
    <property type="molecule type" value="Genomic_DNA"/>
</dbReference>
<dbReference type="CDD" id="cd12148">
    <property type="entry name" value="fungal_TF_MHR"/>
    <property type="match status" value="1"/>
</dbReference>
<evidence type="ECO:0000256" key="6">
    <source>
        <dbReference type="SAM" id="Phobius"/>
    </source>
</evidence>
<dbReference type="HOGENOM" id="CLU_021599_8_0_1"/>
<dbReference type="GeneID" id="27336015"/>
<keyword evidence="4" id="KW-0539">Nucleus</keyword>
<evidence type="ECO:0000256" key="5">
    <source>
        <dbReference type="SAM" id="MobiDB-lite"/>
    </source>
</evidence>
<feature type="domain" description="Zn(2)-C6 fungal-type" evidence="7">
    <location>
        <begin position="9"/>
        <end position="37"/>
    </location>
</feature>
<dbReference type="InterPro" id="IPR036864">
    <property type="entry name" value="Zn2-C6_fun-type_DNA-bd_sf"/>
</dbReference>
<evidence type="ECO:0000256" key="2">
    <source>
        <dbReference type="ARBA" id="ARBA00023125"/>
    </source>
</evidence>
<keyword evidence="6" id="KW-0472">Membrane</keyword>
<evidence type="ECO:0000256" key="1">
    <source>
        <dbReference type="ARBA" id="ARBA00023015"/>
    </source>
</evidence>
<feature type="transmembrane region" description="Helical" evidence="6">
    <location>
        <begin position="453"/>
        <end position="476"/>
    </location>
</feature>
<dbReference type="VEuPathDB" id="FungiDB:PV08_08932"/>
<evidence type="ECO:0000313" key="9">
    <source>
        <dbReference type="Proteomes" id="UP000053328"/>
    </source>
</evidence>
<keyword evidence="3" id="KW-0804">Transcription</keyword>
<protein>
    <recommendedName>
        <fullName evidence="7">Zn(2)-C6 fungal-type domain-containing protein</fullName>
    </recommendedName>
</protein>
<keyword evidence="2" id="KW-0238">DNA-binding</keyword>
<feature type="region of interest" description="Disordered" evidence="5">
    <location>
        <begin position="55"/>
        <end position="101"/>
    </location>
</feature>
<accession>A0A0D1YF71</accession>
<dbReference type="Pfam" id="PF11951">
    <property type="entry name" value="Fungal_trans_2"/>
    <property type="match status" value="1"/>
</dbReference>
<dbReference type="GO" id="GO:0000981">
    <property type="term" value="F:DNA-binding transcription factor activity, RNA polymerase II-specific"/>
    <property type="evidence" value="ECO:0007669"/>
    <property type="project" value="InterPro"/>
</dbReference>
<name>A0A0D1YF71_9EURO</name>
<proteinExistence type="predicted"/>
<dbReference type="STRING" id="91928.A0A0D1YF71"/>
<reference evidence="8 9" key="1">
    <citation type="submission" date="2015-01" db="EMBL/GenBank/DDBJ databases">
        <title>The Genome Sequence of Exophiala spinifera CBS89968.</title>
        <authorList>
            <consortium name="The Broad Institute Genomics Platform"/>
            <person name="Cuomo C."/>
            <person name="de Hoog S."/>
            <person name="Gorbushina A."/>
            <person name="Stielow B."/>
            <person name="Teixiera M."/>
            <person name="Abouelleil A."/>
            <person name="Chapman S.B."/>
            <person name="Priest M."/>
            <person name="Young S.K."/>
            <person name="Wortman J."/>
            <person name="Nusbaum C."/>
            <person name="Birren B."/>
        </authorList>
    </citation>
    <scope>NUCLEOTIDE SEQUENCE [LARGE SCALE GENOMIC DNA]</scope>
    <source>
        <strain evidence="8 9">CBS 89968</strain>
    </source>
</reference>
<sequence length="614" mass="69964">MVGVPRSKGCRICVQRRVKCDLTRPKCKNCVKGNRPCPGYDTDLRIQDEGTKLRKRFGQKHPHESKSDVESSSPATSSHSQSSGSSPEESVELASRYDTPERDPSLYRVDVLLPSRNAFISPFESQFRPDADLFSLRSTVPNLTAQPRDVGINLGVPFEMTLNHSLCSPNLAQEQLLGTFFSAITPSGSAIIFPQQLQSHVRWLSQLPNLFGCKLLDNAVRAVSLVHLSRMHQLESLEQESRRFYGRSLRLLNDALSDNAQGMSTETLSATILLSFYEMFASDSNQAWIRHAGGASTLMRIRGPSKHRSGLDRDVYLAYRHTIYIEAFERDEPCFLSEPSWVELAKQVHEDLRHSGTMQHERMELFDLAEEFYLENIFIPATCHDAMKSSKMGQILSPNGYQEYQRSILDRCRSHRAKLKSINLRFAAALKRIGLEATVLQTRDPVFPVQYMYVNVFISSSYVGYYTIMIILNLILKEMESAEGPGQTGIYVMENKEFVREICRTTSYMLKSSFLGPFFIIFALRLSLMVLEPGVERDWVMRKLREIGSTHMKMAADISVLKQDREGEELTQIDPRDFDIDWNDVGINLEDCHLEDLEQPQDYQSMETSHTSFS</sequence>
<evidence type="ECO:0000256" key="4">
    <source>
        <dbReference type="ARBA" id="ARBA00023242"/>
    </source>
</evidence>
<keyword evidence="9" id="KW-1185">Reference proteome</keyword>
<evidence type="ECO:0000259" key="7">
    <source>
        <dbReference type="PROSITE" id="PS50048"/>
    </source>
</evidence>
<dbReference type="OrthoDB" id="5126878at2759"/>
<evidence type="ECO:0000313" key="8">
    <source>
        <dbReference type="EMBL" id="KIW13741.1"/>
    </source>
</evidence>